<dbReference type="InterPro" id="IPR036864">
    <property type="entry name" value="Zn2-C6_fun-type_DNA-bd_sf"/>
</dbReference>
<gene>
    <name evidence="8" type="ORF">Z518_06042</name>
</gene>
<dbReference type="VEuPathDB" id="FungiDB:Z518_06042"/>
<dbReference type="GO" id="GO:0000981">
    <property type="term" value="F:DNA-binding transcription factor activity, RNA polymerase II-specific"/>
    <property type="evidence" value="ECO:0007669"/>
    <property type="project" value="InterPro"/>
</dbReference>
<dbReference type="AlphaFoldDB" id="A0A0D2J7Z6"/>
<dbReference type="GO" id="GO:0008270">
    <property type="term" value="F:zinc ion binding"/>
    <property type="evidence" value="ECO:0007669"/>
    <property type="project" value="InterPro"/>
</dbReference>
<dbReference type="OrthoDB" id="75169at2759"/>
<dbReference type="InterPro" id="IPR052360">
    <property type="entry name" value="Transcr_Regulatory_Proteins"/>
</dbReference>
<evidence type="ECO:0000259" key="7">
    <source>
        <dbReference type="PROSITE" id="PS50048"/>
    </source>
</evidence>
<dbReference type="CDD" id="cd00067">
    <property type="entry name" value="GAL4"/>
    <property type="match status" value="1"/>
</dbReference>
<evidence type="ECO:0000256" key="1">
    <source>
        <dbReference type="ARBA" id="ARBA00022723"/>
    </source>
</evidence>
<dbReference type="EMBL" id="KN847478">
    <property type="protein sequence ID" value="KIX05170.1"/>
    <property type="molecule type" value="Genomic_DNA"/>
</dbReference>
<dbReference type="InterPro" id="IPR001138">
    <property type="entry name" value="Zn2Cys6_DnaBD"/>
</dbReference>
<keyword evidence="2" id="KW-0862">Zinc</keyword>
<dbReference type="STRING" id="1442369.A0A0D2J7Z6"/>
<evidence type="ECO:0000313" key="9">
    <source>
        <dbReference type="Proteomes" id="UP000053617"/>
    </source>
</evidence>
<evidence type="ECO:0000256" key="5">
    <source>
        <dbReference type="ARBA" id="ARBA00023163"/>
    </source>
</evidence>
<feature type="domain" description="Zn(2)-C6 fungal-type" evidence="7">
    <location>
        <begin position="27"/>
        <end position="55"/>
    </location>
</feature>
<evidence type="ECO:0000256" key="3">
    <source>
        <dbReference type="ARBA" id="ARBA00023015"/>
    </source>
</evidence>
<keyword evidence="4" id="KW-0238">DNA-binding</keyword>
<dbReference type="Gene3D" id="4.10.240.10">
    <property type="entry name" value="Zn(2)-C6 fungal-type DNA-binding domain"/>
    <property type="match status" value="1"/>
</dbReference>
<name>A0A0D2J7Z6_9EURO</name>
<dbReference type="PANTHER" id="PTHR36206">
    <property type="entry name" value="ASPERCRYPTIN BIOSYNTHESIS CLUSTER-SPECIFIC TRANSCRIPTION REGULATOR ATNN-RELATED"/>
    <property type="match status" value="1"/>
</dbReference>
<dbReference type="Pfam" id="PF00172">
    <property type="entry name" value="Zn_clus"/>
    <property type="match status" value="1"/>
</dbReference>
<dbReference type="Proteomes" id="UP000053617">
    <property type="component" value="Unassembled WGS sequence"/>
</dbReference>
<keyword evidence="9" id="KW-1185">Reference proteome</keyword>
<keyword evidence="5" id="KW-0804">Transcription</keyword>
<evidence type="ECO:0000256" key="4">
    <source>
        <dbReference type="ARBA" id="ARBA00023125"/>
    </source>
</evidence>
<accession>A0A0D2J7Z6</accession>
<dbReference type="PROSITE" id="PS00463">
    <property type="entry name" value="ZN2_CY6_FUNGAL_1"/>
    <property type="match status" value="1"/>
</dbReference>
<dbReference type="PANTHER" id="PTHR36206:SF13">
    <property type="entry name" value="TRANSCRIPTIONAL REGULATORY PROTEIN MOC3"/>
    <property type="match status" value="1"/>
</dbReference>
<dbReference type="SUPFAM" id="SSF57701">
    <property type="entry name" value="Zn2/Cys6 DNA-binding domain"/>
    <property type="match status" value="1"/>
</dbReference>
<keyword evidence="6" id="KW-0539">Nucleus</keyword>
<evidence type="ECO:0000256" key="2">
    <source>
        <dbReference type="ARBA" id="ARBA00022833"/>
    </source>
</evidence>
<dbReference type="InterPro" id="IPR021858">
    <property type="entry name" value="Fun_TF"/>
</dbReference>
<dbReference type="HOGENOM" id="CLU_040055_0_0_1"/>
<dbReference type="GeneID" id="25294113"/>
<dbReference type="Pfam" id="PF11951">
    <property type="entry name" value="Fungal_trans_2"/>
    <property type="match status" value="1"/>
</dbReference>
<keyword evidence="1" id="KW-0479">Metal-binding</keyword>
<dbReference type="RefSeq" id="XP_013272306.1">
    <property type="nucleotide sequence ID" value="XM_013416852.1"/>
</dbReference>
<keyword evidence="3" id="KW-0805">Transcription regulation</keyword>
<dbReference type="PROSITE" id="PS50048">
    <property type="entry name" value="ZN2_CY6_FUNGAL_2"/>
    <property type="match status" value="1"/>
</dbReference>
<dbReference type="SMART" id="SM00066">
    <property type="entry name" value="GAL4"/>
    <property type="match status" value="1"/>
</dbReference>
<dbReference type="GO" id="GO:0003677">
    <property type="term" value="F:DNA binding"/>
    <property type="evidence" value="ECO:0007669"/>
    <property type="project" value="UniProtKB-KW"/>
</dbReference>
<organism evidence="8 9">
    <name type="scientific">Rhinocladiella mackenziei CBS 650.93</name>
    <dbReference type="NCBI Taxonomy" id="1442369"/>
    <lineage>
        <taxon>Eukaryota</taxon>
        <taxon>Fungi</taxon>
        <taxon>Dikarya</taxon>
        <taxon>Ascomycota</taxon>
        <taxon>Pezizomycotina</taxon>
        <taxon>Eurotiomycetes</taxon>
        <taxon>Chaetothyriomycetidae</taxon>
        <taxon>Chaetothyriales</taxon>
        <taxon>Herpotrichiellaceae</taxon>
        <taxon>Rhinocladiella</taxon>
    </lineage>
</organism>
<protein>
    <recommendedName>
        <fullName evidence="7">Zn(2)-C6 fungal-type domain-containing protein</fullName>
    </recommendedName>
</protein>
<sequence length="582" mass="65807">MAGPPEKGSESSGRARKKRWHHKNFSGCIKCKQRHVKCDERKPSCERCLKLGITCPGYRLPKVRIFQIEAGPQFKSNEERANYDYFVRSGSKILSLYQISSLPFWTRLAPQLAETNAAVKNGLVALGALLRPFHHQSAEVLATRKETSLGISPLVFHHLTEAVNHLRMADPGSLSAETSITCCILFSTLVMWIDKNTSPTVHILAAHRILREKAEFHGNTESLEILTFLINELLVHACTFSDNFPPLTSGLLSNYQLDNGLEKIHTISTWIEALDGMALLLKSIFRATCTFIVASDIVMEKIVRALDMYEVKLKQLRAEGGLVQEYSHLQAHYRVARIMFHTFGHNDEWRYDGFHSDFRFILERFETIMGRRPASTENTPTLKPTLGWIPALFFVATKCRDHDFRQRALSMLHSVTRNERGWTSCMATTIARFVVEKESQVIVSNLQDHPKSPPSTHFPQRIQLEEVTFSSRSRKIYLAYSVLTKAGRDREGSVTSLPYCPHPSVENDGVTCAMSRKILRHCGYTGIMLFTPQIDCHCVPTHKPVAAAGRKDEVACPDPCQIQHPHLSEESLRSRSLSGQLI</sequence>
<evidence type="ECO:0000313" key="8">
    <source>
        <dbReference type="EMBL" id="KIX05170.1"/>
    </source>
</evidence>
<proteinExistence type="predicted"/>
<reference evidence="8 9" key="1">
    <citation type="submission" date="2015-01" db="EMBL/GenBank/DDBJ databases">
        <title>The Genome Sequence of Rhinocladiella mackenzie CBS 650.93.</title>
        <authorList>
            <consortium name="The Broad Institute Genomics Platform"/>
            <person name="Cuomo C."/>
            <person name="de Hoog S."/>
            <person name="Gorbushina A."/>
            <person name="Stielow B."/>
            <person name="Teixiera M."/>
            <person name="Abouelleil A."/>
            <person name="Chapman S.B."/>
            <person name="Priest M."/>
            <person name="Young S.K."/>
            <person name="Wortman J."/>
            <person name="Nusbaum C."/>
            <person name="Birren B."/>
        </authorList>
    </citation>
    <scope>NUCLEOTIDE SEQUENCE [LARGE SCALE GENOMIC DNA]</scope>
    <source>
        <strain evidence="8 9">CBS 650.93</strain>
    </source>
</reference>
<evidence type="ECO:0000256" key="6">
    <source>
        <dbReference type="ARBA" id="ARBA00023242"/>
    </source>
</evidence>